<gene>
    <name evidence="1" type="ORF">LCGC14_0404440</name>
</gene>
<dbReference type="EMBL" id="LAZR01000350">
    <property type="protein sequence ID" value="KKN73135.1"/>
    <property type="molecule type" value="Genomic_DNA"/>
</dbReference>
<accession>A0A0F9SW08</accession>
<name>A0A0F9SW08_9ZZZZ</name>
<reference evidence="1" key="1">
    <citation type="journal article" date="2015" name="Nature">
        <title>Complex archaea that bridge the gap between prokaryotes and eukaryotes.</title>
        <authorList>
            <person name="Spang A."/>
            <person name="Saw J.H."/>
            <person name="Jorgensen S.L."/>
            <person name="Zaremba-Niedzwiedzka K."/>
            <person name="Martijn J."/>
            <person name="Lind A.E."/>
            <person name="van Eijk R."/>
            <person name="Schleper C."/>
            <person name="Guy L."/>
            <person name="Ettema T.J."/>
        </authorList>
    </citation>
    <scope>NUCLEOTIDE SEQUENCE</scope>
</reference>
<protein>
    <submittedName>
        <fullName evidence="1">Uncharacterized protein</fullName>
    </submittedName>
</protein>
<dbReference type="AlphaFoldDB" id="A0A0F9SW08"/>
<organism evidence="1">
    <name type="scientific">marine sediment metagenome</name>
    <dbReference type="NCBI Taxonomy" id="412755"/>
    <lineage>
        <taxon>unclassified sequences</taxon>
        <taxon>metagenomes</taxon>
        <taxon>ecological metagenomes</taxon>
    </lineage>
</organism>
<sequence>MAKLNKPIHLIIMSNCVCRAVCDWGVSVIPVDKNIIKRRVSSYYSLGIFNPKKVICKRCLKHSDYKTAMDKVNNPLFYWKEGV</sequence>
<proteinExistence type="predicted"/>
<comment type="caution">
    <text evidence="1">The sequence shown here is derived from an EMBL/GenBank/DDBJ whole genome shotgun (WGS) entry which is preliminary data.</text>
</comment>
<evidence type="ECO:0000313" key="1">
    <source>
        <dbReference type="EMBL" id="KKN73135.1"/>
    </source>
</evidence>